<sequence>MQINRLFEMVYLLLNKKSITARELAERFEVSTRTIYRDLDILSSAGIPIYTSQGKGGGISLMDNFILNKSVFSEEEKNEILYALQSLSIAQSPESEKVLAKLNGFFDHKRSNWIEADLTPWGSGKDSQSSFSKLKEAILNRRVICFEYFNAMGESRGRTVEPLKLTFKVYAWYLQGYCRTRNAYRTFKIARMSDIVLTEEHFEEREIQGGLTMEDDETSLLSLRLNVTADSAFRVFDDFSETDIQRMDDGSFSISVKLPESNWLIGYLLSYGDSMTVMEPKHIRERLREQAEQIAARYQ</sequence>
<organism evidence="1 2">
    <name type="scientific">Anoxybacterium hadale</name>
    <dbReference type="NCBI Taxonomy" id="3408580"/>
    <lineage>
        <taxon>Bacteria</taxon>
        <taxon>Bacillati</taxon>
        <taxon>Bacillota</taxon>
        <taxon>Clostridia</taxon>
        <taxon>Peptostreptococcales</taxon>
        <taxon>Anaerovoracaceae</taxon>
        <taxon>Anoxybacterium</taxon>
    </lineage>
</organism>
<keyword evidence="2" id="KW-1185">Reference proteome</keyword>
<name>A0ACD1A6R9_9FIRM</name>
<proteinExistence type="predicted"/>
<gene>
    <name evidence="1" type="ORF">FRZ06_01060</name>
</gene>
<reference evidence="1" key="1">
    <citation type="submission" date="2019-08" db="EMBL/GenBank/DDBJ databases">
        <title>Genome sequence of Clostridiales bacterium MT110.</title>
        <authorList>
            <person name="Cao J."/>
        </authorList>
    </citation>
    <scope>NUCLEOTIDE SEQUENCE</scope>
    <source>
        <strain evidence="1">MT110</strain>
    </source>
</reference>
<dbReference type="Proteomes" id="UP000594014">
    <property type="component" value="Chromosome"/>
</dbReference>
<evidence type="ECO:0000313" key="2">
    <source>
        <dbReference type="Proteomes" id="UP000594014"/>
    </source>
</evidence>
<accession>A0ACD1A6R9</accession>
<protein>
    <submittedName>
        <fullName evidence="1">YafY family transcriptional regulator</fullName>
    </submittedName>
</protein>
<dbReference type="EMBL" id="CP042469">
    <property type="protein sequence ID" value="QOX62037.1"/>
    <property type="molecule type" value="Genomic_DNA"/>
</dbReference>
<evidence type="ECO:0000313" key="1">
    <source>
        <dbReference type="EMBL" id="QOX62037.1"/>
    </source>
</evidence>